<evidence type="ECO:0000313" key="2">
    <source>
        <dbReference type="Proteomes" id="UP001151760"/>
    </source>
</evidence>
<name>A0ABQ4ZNX6_9ASTR</name>
<dbReference type="Proteomes" id="UP001151760">
    <property type="component" value="Unassembled WGS sequence"/>
</dbReference>
<accession>A0ABQ4ZNX6</accession>
<evidence type="ECO:0000313" key="1">
    <source>
        <dbReference type="EMBL" id="GJS91914.1"/>
    </source>
</evidence>
<gene>
    <name evidence="1" type="ORF">Tco_0774550</name>
</gene>
<comment type="caution">
    <text evidence="1">The sequence shown here is derived from an EMBL/GenBank/DDBJ whole genome shotgun (WGS) entry which is preliminary data.</text>
</comment>
<reference evidence="1" key="2">
    <citation type="submission" date="2022-01" db="EMBL/GenBank/DDBJ databases">
        <authorList>
            <person name="Yamashiro T."/>
            <person name="Shiraishi A."/>
            <person name="Satake H."/>
            <person name="Nakayama K."/>
        </authorList>
    </citation>
    <scope>NUCLEOTIDE SEQUENCE</scope>
</reference>
<organism evidence="1 2">
    <name type="scientific">Tanacetum coccineum</name>
    <dbReference type="NCBI Taxonomy" id="301880"/>
    <lineage>
        <taxon>Eukaryota</taxon>
        <taxon>Viridiplantae</taxon>
        <taxon>Streptophyta</taxon>
        <taxon>Embryophyta</taxon>
        <taxon>Tracheophyta</taxon>
        <taxon>Spermatophyta</taxon>
        <taxon>Magnoliopsida</taxon>
        <taxon>eudicotyledons</taxon>
        <taxon>Gunneridae</taxon>
        <taxon>Pentapetalae</taxon>
        <taxon>asterids</taxon>
        <taxon>campanulids</taxon>
        <taxon>Asterales</taxon>
        <taxon>Asteraceae</taxon>
        <taxon>Asteroideae</taxon>
        <taxon>Anthemideae</taxon>
        <taxon>Anthemidinae</taxon>
        <taxon>Tanacetum</taxon>
    </lineage>
</organism>
<dbReference type="EMBL" id="BQNB010011543">
    <property type="protein sequence ID" value="GJS91914.1"/>
    <property type="molecule type" value="Genomic_DNA"/>
</dbReference>
<sequence>MAVTVVSNVAVRNNFKGVYWLINRRPRTIWALYEDIRQQGYTPSSKRRILHYRSLMRQAAFVGTAVVKVRTTPDAITEGSWGFEHTKKVFLEEVIPFINSLRASFKDCDNGLHSELNEVKMMFNQMEAAVEQCSVDKKV</sequence>
<reference evidence="1" key="1">
    <citation type="journal article" date="2022" name="Int. J. Mol. Sci.">
        <title>Draft Genome of Tanacetum Coccineum: Genomic Comparison of Closely Related Tanacetum-Family Plants.</title>
        <authorList>
            <person name="Yamashiro T."/>
            <person name="Shiraishi A."/>
            <person name="Nakayama K."/>
            <person name="Satake H."/>
        </authorList>
    </citation>
    <scope>NUCLEOTIDE SEQUENCE</scope>
</reference>
<keyword evidence="2" id="KW-1185">Reference proteome</keyword>
<proteinExistence type="predicted"/>
<protein>
    <submittedName>
        <fullName evidence="1">Uncharacterized protein</fullName>
    </submittedName>
</protein>